<feature type="compositionally biased region" description="Basic and acidic residues" evidence="2">
    <location>
        <begin position="183"/>
        <end position="197"/>
    </location>
</feature>
<evidence type="ECO:0000256" key="2">
    <source>
        <dbReference type="SAM" id="MobiDB-lite"/>
    </source>
</evidence>
<dbReference type="AlphaFoldDB" id="A0A0C9TAS7"/>
<name>A0A0C9TAS7_PAXIN</name>
<feature type="region of interest" description="Disordered" evidence="2">
    <location>
        <begin position="160"/>
        <end position="197"/>
    </location>
</feature>
<protein>
    <submittedName>
        <fullName evidence="3">Unplaced genomic scaffold PAXINscaffold_2565, whole genome shotgun sequence</fullName>
    </submittedName>
</protein>
<organism evidence="3 4">
    <name type="scientific">Paxillus involutus ATCC 200175</name>
    <dbReference type="NCBI Taxonomy" id="664439"/>
    <lineage>
        <taxon>Eukaryota</taxon>
        <taxon>Fungi</taxon>
        <taxon>Dikarya</taxon>
        <taxon>Basidiomycota</taxon>
        <taxon>Agaricomycotina</taxon>
        <taxon>Agaricomycetes</taxon>
        <taxon>Agaricomycetidae</taxon>
        <taxon>Boletales</taxon>
        <taxon>Paxilineae</taxon>
        <taxon>Paxillaceae</taxon>
        <taxon>Paxillus</taxon>
    </lineage>
</organism>
<evidence type="ECO:0000256" key="1">
    <source>
        <dbReference type="SAM" id="Coils"/>
    </source>
</evidence>
<evidence type="ECO:0000313" key="4">
    <source>
        <dbReference type="Proteomes" id="UP000053647"/>
    </source>
</evidence>
<keyword evidence="4" id="KW-1185">Reference proteome</keyword>
<dbReference type="HOGENOM" id="CLU_000384_22_0_1"/>
<dbReference type="EMBL" id="KN821887">
    <property type="protein sequence ID" value="KIJ04381.1"/>
    <property type="molecule type" value="Genomic_DNA"/>
</dbReference>
<accession>A0A0C9TAS7</accession>
<reference evidence="3 4" key="1">
    <citation type="submission" date="2014-06" db="EMBL/GenBank/DDBJ databases">
        <authorList>
            <consortium name="DOE Joint Genome Institute"/>
            <person name="Kuo A."/>
            <person name="Kohler A."/>
            <person name="Nagy L.G."/>
            <person name="Floudas D."/>
            <person name="Copeland A."/>
            <person name="Barry K.W."/>
            <person name="Cichocki N."/>
            <person name="Veneault-Fourrey C."/>
            <person name="LaButti K."/>
            <person name="Lindquist E.A."/>
            <person name="Lipzen A."/>
            <person name="Lundell T."/>
            <person name="Morin E."/>
            <person name="Murat C."/>
            <person name="Sun H."/>
            <person name="Tunlid A."/>
            <person name="Henrissat B."/>
            <person name="Grigoriev I.V."/>
            <person name="Hibbett D.S."/>
            <person name="Martin F."/>
            <person name="Nordberg H.P."/>
            <person name="Cantor M.N."/>
            <person name="Hua S.X."/>
        </authorList>
    </citation>
    <scope>NUCLEOTIDE SEQUENCE [LARGE SCALE GENOMIC DNA]</scope>
    <source>
        <strain evidence="3 4">ATCC 200175</strain>
    </source>
</reference>
<sequence length="197" mass="22877">YYLLHGIHPVLPFDLTDATFLLNGYRTGLSTSDLLALRIRHLERRSEDLEEAAESLRRARFSLKEQFEQRFRKRIIRNEYAPGTLVLVRNNRVEKELNRKTKPRYFGPFEVYRRTKAGTYVLKELDGTVSRRGIATFRLIPYITQNSREVIQLARGLDSLDTQQKPKRRNQSKDSVLASDSDSTSHTESESSITSDK</sequence>
<evidence type="ECO:0000313" key="3">
    <source>
        <dbReference type="EMBL" id="KIJ04381.1"/>
    </source>
</evidence>
<gene>
    <name evidence="3" type="ORF">PAXINDRAFT_94768</name>
</gene>
<reference evidence="4" key="2">
    <citation type="submission" date="2015-01" db="EMBL/GenBank/DDBJ databases">
        <title>Evolutionary Origins and Diversification of the Mycorrhizal Mutualists.</title>
        <authorList>
            <consortium name="DOE Joint Genome Institute"/>
            <consortium name="Mycorrhizal Genomics Consortium"/>
            <person name="Kohler A."/>
            <person name="Kuo A."/>
            <person name="Nagy L.G."/>
            <person name="Floudas D."/>
            <person name="Copeland A."/>
            <person name="Barry K.W."/>
            <person name="Cichocki N."/>
            <person name="Veneault-Fourrey C."/>
            <person name="LaButti K."/>
            <person name="Lindquist E.A."/>
            <person name="Lipzen A."/>
            <person name="Lundell T."/>
            <person name="Morin E."/>
            <person name="Murat C."/>
            <person name="Riley R."/>
            <person name="Ohm R."/>
            <person name="Sun H."/>
            <person name="Tunlid A."/>
            <person name="Henrissat B."/>
            <person name="Grigoriev I.V."/>
            <person name="Hibbett D.S."/>
            <person name="Martin F."/>
        </authorList>
    </citation>
    <scope>NUCLEOTIDE SEQUENCE [LARGE SCALE GENOMIC DNA]</scope>
    <source>
        <strain evidence="4">ATCC 200175</strain>
    </source>
</reference>
<feature type="coiled-coil region" evidence="1">
    <location>
        <begin position="32"/>
        <end position="66"/>
    </location>
</feature>
<dbReference type="Proteomes" id="UP000053647">
    <property type="component" value="Unassembled WGS sequence"/>
</dbReference>
<feature type="non-terminal residue" evidence="3">
    <location>
        <position position="1"/>
    </location>
</feature>
<proteinExistence type="predicted"/>
<keyword evidence="1" id="KW-0175">Coiled coil</keyword>
<dbReference type="OrthoDB" id="444848at2759"/>